<dbReference type="Proteomes" id="UP001215533">
    <property type="component" value="Chromosome"/>
</dbReference>
<gene>
    <name evidence="3" type="ORF">PSR33_02070</name>
</gene>
<protein>
    <submittedName>
        <fullName evidence="3">6-pyruvoyl-tetrahydropterin synthase-related protein</fullName>
    </submittedName>
</protein>
<feature type="transmembrane region" description="Helical" evidence="1">
    <location>
        <begin position="287"/>
        <end position="306"/>
    </location>
</feature>
<dbReference type="AlphaFoldDB" id="A0AAJ5RLK3"/>
<feature type="transmembrane region" description="Helical" evidence="1">
    <location>
        <begin position="78"/>
        <end position="96"/>
    </location>
</feature>
<keyword evidence="1" id="KW-0812">Transmembrane</keyword>
<reference evidence="3" key="1">
    <citation type="submission" date="2023-02" db="EMBL/GenBank/DDBJ databases">
        <title>Complete genome sequence of Lactobacillus curvatus CACC879 isolated from Pig feces.</title>
        <authorList>
            <person name="Park S."/>
            <person name="Park M.A."/>
            <person name="Kim D.-H."/>
            <person name="Kim Y."/>
        </authorList>
    </citation>
    <scope>NUCLEOTIDE SEQUENCE</scope>
    <source>
        <strain evidence="3">CACC879</strain>
    </source>
</reference>
<feature type="transmembrane region" description="Helical" evidence="1">
    <location>
        <begin position="134"/>
        <end position="150"/>
    </location>
</feature>
<evidence type="ECO:0000256" key="1">
    <source>
        <dbReference type="SAM" id="Phobius"/>
    </source>
</evidence>
<organism evidence="3 4">
    <name type="scientific">Latilactobacillus curvatus</name>
    <name type="common">Lactobacillus curvatus</name>
    <dbReference type="NCBI Taxonomy" id="28038"/>
    <lineage>
        <taxon>Bacteria</taxon>
        <taxon>Bacillati</taxon>
        <taxon>Bacillota</taxon>
        <taxon>Bacilli</taxon>
        <taxon>Lactobacillales</taxon>
        <taxon>Lactobacillaceae</taxon>
        <taxon>Latilactobacillus</taxon>
    </lineage>
</organism>
<feature type="transmembrane region" description="Helical" evidence="1">
    <location>
        <begin position="380"/>
        <end position="399"/>
    </location>
</feature>
<evidence type="ECO:0000313" key="3">
    <source>
        <dbReference type="EMBL" id="WDC92359.1"/>
    </source>
</evidence>
<dbReference type="EMBL" id="CP117683">
    <property type="protein sequence ID" value="WDC92359.1"/>
    <property type="molecule type" value="Genomic_DNA"/>
</dbReference>
<dbReference type="InterPro" id="IPR018776">
    <property type="entry name" value="Membrane_prot_PTPS-rel_domain"/>
</dbReference>
<evidence type="ECO:0000313" key="4">
    <source>
        <dbReference type="Proteomes" id="UP001215533"/>
    </source>
</evidence>
<feature type="transmembrane region" description="Helical" evidence="1">
    <location>
        <begin position="318"/>
        <end position="338"/>
    </location>
</feature>
<evidence type="ECO:0000259" key="2">
    <source>
        <dbReference type="Pfam" id="PF10131"/>
    </source>
</evidence>
<name>A0AAJ5RLK3_LATCU</name>
<dbReference type="Pfam" id="PF10131">
    <property type="entry name" value="PTPS_related"/>
    <property type="match status" value="1"/>
</dbReference>
<feature type="transmembrane region" description="Helical" evidence="1">
    <location>
        <begin position="350"/>
        <end position="368"/>
    </location>
</feature>
<keyword evidence="1" id="KW-0472">Membrane</keyword>
<proteinExistence type="predicted"/>
<feature type="transmembrane region" description="Helical" evidence="1">
    <location>
        <begin position="103"/>
        <end position="122"/>
    </location>
</feature>
<feature type="transmembrane region" description="Helical" evidence="1">
    <location>
        <begin position="187"/>
        <end position="214"/>
    </location>
</feature>
<feature type="transmembrane region" description="Helical" evidence="1">
    <location>
        <begin position="162"/>
        <end position="181"/>
    </location>
</feature>
<accession>A0AAJ5RLK3</accession>
<sequence length="557" mass="63176">MFYITKIRAFFKKEFWVYFTFIILAMIFTAPLFKTTQVITSGDDYLFHLSRTYSLYNSITSHHLITGLDYQSFFERGTAFNIFYPYVATTLPVVIFKIITKSWVIAFGLFYAISTFITLSLTYKSSKYLTKNKVQAYLFALLYSFAFYRIMDGYWRFDIGEYMALSFIPFVLMTLEIMLQKKDYSKWYWLAIGMTGIIYSHLLTAVLICGVMVARMFIGWFSVKKGFIIGILKAVGLTILFSMYQIITIGEQMLHIKLETVDRIDLSAHVPSVTDYLTNSANNQPTYYTAGLLVIIMGVIAIGNMSKLRDGGVQVKSALLMGAGILMVTTASFPWALLNGTPLDIIQFPFRLTSYTTVYLIFAGTFALSNALEAKEFGKYNIAAILVLIVAVMSMFTMITKQVTDRANPQGAPDVKFDITRFRDSPVNDYRPVNTPKLGDTISKKQFAINHGKYTNKIKLTAQKDQLAFNYKTNGTKTIVDIPVVDYKGVVVKDNGKPLSVNRTKRGTLEVTLKSKRDHNVTVCYKASKFRVASLIVSILSIIIFSGFSVSKWFVYH</sequence>
<feature type="transmembrane region" description="Helical" evidence="1">
    <location>
        <begin position="532"/>
        <end position="555"/>
    </location>
</feature>
<feature type="transmembrane region" description="Helical" evidence="1">
    <location>
        <begin position="15"/>
        <end position="33"/>
    </location>
</feature>
<feature type="transmembrane region" description="Helical" evidence="1">
    <location>
        <begin position="226"/>
        <end position="247"/>
    </location>
</feature>
<feature type="domain" description="Membrane protein 6-pyruvoyl-tetrahydropterin synthase-related" evidence="2">
    <location>
        <begin position="97"/>
        <end position="392"/>
    </location>
</feature>
<keyword evidence="1" id="KW-1133">Transmembrane helix</keyword>